<keyword evidence="1" id="KW-0805">Transcription regulation</keyword>
<protein>
    <submittedName>
        <fullName evidence="5">Zf-HC2 domain-containing protein</fullName>
    </submittedName>
</protein>
<feature type="domain" description="Putative zinc-finger" evidence="4">
    <location>
        <begin position="6"/>
        <end position="40"/>
    </location>
</feature>
<organism evidence="5 6">
    <name type="scientific">[Mycobacterium] vasticus</name>
    <dbReference type="NCBI Taxonomy" id="2875777"/>
    <lineage>
        <taxon>Bacteria</taxon>
        <taxon>Bacillati</taxon>
        <taxon>Actinomycetota</taxon>
        <taxon>Actinomycetes</taxon>
        <taxon>Mycobacteriales</taxon>
        <taxon>Mycobacteriaceae</taxon>
        <taxon>Mycolicibacter</taxon>
    </lineage>
</organism>
<sequence length="92" mass="10303">MNPLDCNELVELVTAYLDGSLDLETRARFDEHLLECDGCANYLQQFRVTIGTLGGIREAELTLEFRAKLLDSSKESSHSRGQGQFLGVPRSR</sequence>
<evidence type="ECO:0000256" key="2">
    <source>
        <dbReference type="ARBA" id="ARBA00023163"/>
    </source>
</evidence>
<accession>A0ABU5Z566</accession>
<evidence type="ECO:0000259" key="4">
    <source>
        <dbReference type="Pfam" id="PF13490"/>
    </source>
</evidence>
<dbReference type="Proteomes" id="UP001299283">
    <property type="component" value="Unassembled WGS sequence"/>
</dbReference>
<name>A0ABU5Z566_9MYCO</name>
<proteinExistence type="predicted"/>
<reference evidence="5 6" key="1">
    <citation type="submission" date="2023-12" db="EMBL/GenBank/DDBJ databases">
        <title>Description of new species of Mycobacterium terrae complex isolated from sewage at the Sao Paulo Zoological Park Foundation in Brazil.</title>
        <authorList>
            <person name="Romagnoli C.L."/>
            <person name="Conceicao E.C."/>
            <person name="Machado E."/>
            <person name="Barreto L.B.P.F."/>
            <person name="Sharma A."/>
            <person name="Silva N.M."/>
            <person name="Marques L.E."/>
            <person name="Juliana M.A."/>
            <person name="Lourenco M.C.S."/>
            <person name="Digiampietri L.A."/>
            <person name="Suffys P.N."/>
            <person name="Viana-Niero C."/>
        </authorList>
    </citation>
    <scope>NUCLEOTIDE SEQUENCE [LARGE SCALE GENOMIC DNA]</scope>
    <source>
        <strain evidence="5 6">MYC017</strain>
    </source>
</reference>
<evidence type="ECO:0000313" key="5">
    <source>
        <dbReference type="EMBL" id="MEB3072015.1"/>
    </source>
</evidence>
<keyword evidence="2" id="KW-0804">Transcription</keyword>
<dbReference type="EMBL" id="JAYJJQ010000045">
    <property type="protein sequence ID" value="MEB3072015.1"/>
    <property type="molecule type" value="Genomic_DNA"/>
</dbReference>
<gene>
    <name evidence="5" type="ORF">K5L39_22845</name>
</gene>
<dbReference type="RefSeq" id="WP_329779783.1">
    <property type="nucleotide sequence ID" value="NZ_JAYJJQ010000045.1"/>
</dbReference>
<evidence type="ECO:0000313" key="6">
    <source>
        <dbReference type="Proteomes" id="UP001299283"/>
    </source>
</evidence>
<feature type="region of interest" description="Disordered" evidence="3">
    <location>
        <begin position="71"/>
        <end position="92"/>
    </location>
</feature>
<evidence type="ECO:0000256" key="3">
    <source>
        <dbReference type="SAM" id="MobiDB-lite"/>
    </source>
</evidence>
<evidence type="ECO:0000256" key="1">
    <source>
        <dbReference type="ARBA" id="ARBA00023015"/>
    </source>
</evidence>
<dbReference type="InterPro" id="IPR027383">
    <property type="entry name" value="Znf_put"/>
</dbReference>
<comment type="caution">
    <text evidence="5">The sequence shown here is derived from an EMBL/GenBank/DDBJ whole genome shotgun (WGS) entry which is preliminary data.</text>
</comment>
<keyword evidence="6" id="KW-1185">Reference proteome</keyword>
<dbReference type="Pfam" id="PF13490">
    <property type="entry name" value="zf-HC2"/>
    <property type="match status" value="1"/>
</dbReference>
<dbReference type="Gene3D" id="1.10.10.1320">
    <property type="entry name" value="Anti-sigma factor, zinc-finger domain"/>
    <property type="match status" value="1"/>
</dbReference>
<dbReference type="InterPro" id="IPR041916">
    <property type="entry name" value="Anti_sigma_zinc_sf"/>
</dbReference>